<dbReference type="AlphaFoldDB" id="A0AAV7IVB5"/>
<organism evidence="2 3">
    <name type="scientific">Cotesia glomerata</name>
    <name type="common">Lepidopteran parasitic wasp</name>
    <name type="synonym">Apanteles glomeratus</name>
    <dbReference type="NCBI Taxonomy" id="32391"/>
    <lineage>
        <taxon>Eukaryota</taxon>
        <taxon>Metazoa</taxon>
        <taxon>Ecdysozoa</taxon>
        <taxon>Arthropoda</taxon>
        <taxon>Hexapoda</taxon>
        <taxon>Insecta</taxon>
        <taxon>Pterygota</taxon>
        <taxon>Neoptera</taxon>
        <taxon>Endopterygota</taxon>
        <taxon>Hymenoptera</taxon>
        <taxon>Apocrita</taxon>
        <taxon>Ichneumonoidea</taxon>
        <taxon>Braconidae</taxon>
        <taxon>Microgastrinae</taxon>
        <taxon>Cotesia</taxon>
    </lineage>
</organism>
<keyword evidence="3" id="KW-1185">Reference proteome</keyword>
<protein>
    <submittedName>
        <fullName evidence="2">Uncharacterized protein</fullName>
    </submittedName>
</protein>
<proteinExistence type="predicted"/>
<name>A0AAV7IVB5_COTGL</name>
<gene>
    <name evidence="2" type="ORF">KQX54_010313</name>
</gene>
<feature type="chain" id="PRO_5043563536" evidence="1">
    <location>
        <begin position="24"/>
        <end position="148"/>
    </location>
</feature>
<feature type="signal peptide" evidence="1">
    <location>
        <begin position="1"/>
        <end position="23"/>
    </location>
</feature>
<reference evidence="2 3" key="1">
    <citation type="journal article" date="2021" name="J. Hered.">
        <title>A chromosome-level genome assembly of the parasitoid wasp, Cotesia glomerata (Hymenoptera: Braconidae).</title>
        <authorList>
            <person name="Pinto B.J."/>
            <person name="Weis J.J."/>
            <person name="Gamble T."/>
            <person name="Ode P.J."/>
            <person name="Paul R."/>
            <person name="Zaspel J.M."/>
        </authorList>
    </citation>
    <scope>NUCLEOTIDE SEQUENCE [LARGE SCALE GENOMIC DNA]</scope>
    <source>
        <strain evidence="2">CgM1</strain>
    </source>
</reference>
<sequence length="148" mass="17116">MLPIVMLIIVMLAICIRESGIGGGTICKKMNLWFESMIRSGKEEGTELNGRKLGGTSRKEKYIGVSWGVLSIIRIIWLTMEQWNVAKIARCASYKRAIEDNNEEHGNQILGEGRKRCWCRCMILDLKEENEARCILWWKYTLARYKCP</sequence>
<comment type="caution">
    <text evidence="2">The sequence shown here is derived from an EMBL/GenBank/DDBJ whole genome shotgun (WGS) entry which is preliminary data.</text>
</comment>
<keyword evidence="1" id="KW-0732">Signal</keyword>
<dbReference type="Proteomes" id="UP000826195">
    <property type="component" value="Unassembled WGS sequence"/>
</dbReference>
<dbReference type="EMBL" id="JAHXZJ010000747">
    <property type="protein sequence ID" value="KAH0557686.1"/>
    <property type="molecule type" value="Genomic_DNA"/>
</dbReference>
<accession>A0AAV7IVB5</accession>
<evidence type="ECO:0000256" key="1">
    <source>
        <dbReference type="SAM" id="SignalP"/>
    </source>
</evidence>
<evidence type="ECO:0000313" key="2">
    <source>
        <dbReference type="EMBL" id="KAH0557686.1"/>
    </source>
</evidence>
<evidence type="ECO:0000313" key="3">
    <source>
        <dbReference type="Proteomes" id="UP000826195"/>
    </source>
</evidence>